<keyword evidence="4" id="KW-1185">Reference proteome</keyword>
<gene>
    <name evidence="3" type="ORF">FBUS_05024</name>
</gene>
<evidence type="ECO:0000259" key="2">
    <source>
        <dbReference type="Pfam" id="PF15257"/>
    </source>
</evidence>
<feature type="domain" description="DUF4590" evidence="2">
    <location>
        <begin position="260"/>
        <end position="347"/>
    </location>
</feature>
<dbReference type="EMBL" id="LUCM01007649">
    <property type="protein sequence ID" value="KAA0189577.1"/>
    <property type="molecule type" value="Genomic_DNA"/>
</dbReference>
<evidence type="ECO:0000313" key="3">
    <source>
        <dbReference type="EMBL" id="KAA0189577.1"/>
    </source>
</evidence>
<evidence type="ECO:0000313" key="4">
    <source>
        <dbReference type="Proteomes" id="UP000728185"/>
    </source>
</evidence>
<dbReference type="Pfam" id="PF15257">
    <property type="entry name" value="DUF4590"/>
    <property type="match status" value="1"/>
</dbReference>
<feature type="compositionally biased region" description="Basic and acidic residues" evidence="1">
    <location>
        <begin position="20"/>
        <end position="29"/>
    </location>
</feature>
<proteinExistence type="predicted"/>
<organism evidence="3 4">
    <name type="scientific">Fasciolopsis buskii</name>
    <dbReference type="NCBI Taxonomy" id="27845"/>
    <lineage>
        <taxon>Eukaryota</taxon>
        <taxon>Metazoa</taxon>
        <taxon>Spiralia</taxon>
        <taxon>Lophotrochozoa</taxon>
        <taxon>Platyhelminthes</taxon>
        <taxon>Trematoda</taxon>
        <taxon>Digenea</taxon>
        <taxon>Plagiorchiida</taxon>
        <taxon>Echinostomata</taxon>
        <taxon>Echinostomatoidea</taxon>
        <taxon>Fasciolidae</taxon>
        <taxon>Fasciolopsis</taxon>
    </lineage>
</organism>
<dbReference type="InterPro" id="IPR048257">
    <property type="entry name" value="DUF4590"/>
</dbReference>
<dbReference type="InterPro" id="IPR027962">
    <property type="entry name" value="ERICH3"/>
</dbReference>
<feature type="region of interest" description="Disordered" evidence="1">
    <location>
        <begin position="1"/>
        <end position="45"/>
    </location>
</feature>
<name>A0A8E0RRD4_9TREM</name>
<dbReference type="PANTHER" id="PTHR23034">
    <property type="entry name" value="GLUTAMATE-RICH PROTEIN 3"/>
    <property type="match status" value="1"/>
</dbReference>
<dbReference type="Proteomes" id="UP000728185">
    <property type="component" value="Unassembled WGS sequence"/>
</dbReference>
<evidence type="ECO:0000256" key="1">
    <source>
        <dbReference type="SAM" id="MobiDB-lite"/>
    </source>
</evidence>
<dbReference type="OrthoDB" id="120976at2759"/>
<dbReference type="PANTHER" id="PTHR23034:SF2">
    <property type="entry name" value="GLUTAMATE-RICH PROTEIN 3"/>
    <property type="match status" value="1"/>
</dbReference>
<reference evidence="3" key="1">
    <citation type="submission" date="2019-05" db="EMBL/GenBank/DDBJ databases">
        <title>Annotation for the trematode Fasciolopsis buski.</title>
        <authorList>
            <person name="Choi Y.-J."/>
        </authorList>
    </citation>
    <scope>NUCLEOTIDE SEQUENCE</scope>
    <source>
        <strain evidence="3">HT</strain>
        <tissue evidence="3">Whole worm</tissue>
    </source>
</reference>
<comment type="caution">
    <text evidence="3">The sequence shown here is derived from an EMBL/GenBank/DDBJ whole genome shotgun (WGS) entry which is preliminary data.</text>
</comment>
<sequence length="347" mass="39051">MVSRDPFSRYKTQLSAGRKLASEQCDRTESQSQTSSASRSPNSSEKFTVDVLYKHRTTTRNILPEKVLEKRIQSLMKGDLSQKWSNKTNDQKRNVGYETFQRLPTNYIPALMFSTDRPVKGVLIESPTSRKDSKRLVCRPRFPHSLPRPDKGKLRTEMSAEVEKRCLPQTKFCDTSVGTTASITSQGEQSDKYAFAGNDIYGNDKLSLVSNGSPCVVRFMYLGATKHEEVHLKKSNCGTESQISQPFRARVLDGDTVATRYITVVQQPNGGNTVTVFKGYLQPGDQFEFISRRNYGYPFSLSLCIDGTQDARVSTCCEYRHRRGVRIGGKAGHFVYLSVEGSIPCFK</sequence>
<accession>A0A8E0RRD4</accession>
<feature type="compositionally biased region" description="Low complexity" evidence="1">
    <location>
        <begin position="30"/>
        <end position="45"/>
    </location>
</feature>
<dbReference type="AlphaFoldDB" id="A0A8E0RRD4"/>
<protein>
    <recommendedName>
        <fullName evidence="2">DUF4590 domain-containing protein</fullName>
    </recommendedName>
</protein>